<evidence type="ECO:0000313" key="6">
    <source>
        <dbReference type="EMBL" id="MCT7373765.1"/>
    </source>
</evidence>
<protein>
    <submittedName>
        <fullName evidence="6">LysR family transcriptional regulator</fullName>
    </submittedName>
</protein>
<dbReference type="EMBL" id="JAOCZP010000001">
    <property type="protein sequence ID" value="MCT7373765.1"/>
    <property type="molecule type" value="Genomic_DNA"/>
</dbReference>
<dbReference type="InterPro" id="IPR036390">
    <property type="entry name" value="WH_DNA-bd_sf"/>
</dbReference>
<comment type="caution">
    <text evidence="6">The sequence shown here is derived from an EMBL/GenBank/DDBJ whole genome shotgun (WGS) entry which is preliminary data.</text>
</comment>
<evidence type="ECO:0000313" key="7">
    <source>
        <dbReference type="Proteomes" id="UP001320831"/>
    </source>
</evidence>
<dbReference type="Pfam" id="PF03466">
    <property type="entry name" value="LysR_substrate"/>
    <property type="match status" value="1"/>
</dbReference>
<dbReference type="PANTHER" id="PTHR30537">
    <property type="entry name" value="HTH-TYPE TRANSCRIPTIONAL REGULATOR"/>
    <property type="match status" value="1"/>
</dbReference>
<organism evidence="6 7">
    <name type="scientific">Chelativorans salis</name>
    <dbReference type="NCBI Taxonomy" id="2978478"/>
    <lineage>
        <taxon>Bacteria</taxon>
        <taxon>Pseudomonadati</taxon>
        <taxon>Pseudomonadota</taxon>
        <taxon>Alphaproteobacteria</taxon>
        <taxon>Hyphomicrobiales</taxon>
        <taxon>Phyllobacteriaceae</taxon>
        <taxon>Chelativorans</taxon>
    </lineage>
</organism>
<dbReference type="CDD" id="cd08422">
    <property type="entry name" value="PBP2_CrgA_like"/>
    <property type="match status" value="1"/>
</dbReference>
<dbReference type="InterPro" id="IPR058163">
    <property type="entry name" value="LysR-type_TF_proteobact-type"/>
</dbReference>
<dbReference type="InterPro" id="IPR036388">
    <property type="entry name" value="WH-like_DNA-bd_sf"/>
</dbReference>
<name>A0ABT2LGV8_9HYPH</name>
<dbReference type="SUPFAM" id="SSF53850">
    <property type="entry name" value="Periplasmic binding protein-like II"/>
    <property type="match status" value="1"/>
</dbReference>
<dbReference type="Proteomes" id="UP001320831">
    <property type="component" value="Unassembled WGS sequence"/>
</dbReference>
<evidence type="ECO:0000259" key="5">
    <source>
        <dbReference type="PROSITE" id="PS50931"/>
    </source>
</evidence>
<dbReference type="PANTHER" id="PTHR30537:SF66">
    <property type="entry name" value="IRON-REGULATED VIRULENCE REGULATORY PROTEIN IRGB"/>
    <property type="match status" value="1"/>
</dbReference>
<evidence type="ECO:0000256" key="1">
    <source>
        <dbReference type="ARBA" id="ARBA00009437"/>
    </source>
</evidence>
<dbReference type="SUPFAM" id="SSF46785">
    <property type="entry name" value="Winged helix' DNA-binding domain"/>
    <property type="match status" value="1"/>
</dbReference>
<feature type="domain" description="HTH lysR-type" evidence="5">
    <location>
        <begin position="4"/>
        <end position="61"/>
    </location>
</feature>
<dbReference type="InterPro" id="IPR000847">
    <property type="entry name" value="LysR_HTH_N"/>
</dbReference>
<evidence type="ECO:0000256" key="4">
    <source>
        <dbReference type="ARBA" id="ARBA00023163"/>
    </source>
</evidence>
<keyword evidence="3" id="KW-0238">DNA-binding</keyword>
<dbReference type="RefSeq" id="WP_260900092.1">
    <property type="nucleotide sequence ID" value="NZ_JAOCZP010000001.1"/>
</dbReference>
<reference evidence="6 7" key="1">
    <citation type="submission" date="2022-09" db="EMBL/GenBank/DDBJ databases">
        <title>Chelativorans salina sp. nov., a novel slightly halophilic bacterium isolated from a saline lake sediment enrichment.</title>
        <authorList>
            <person name="Gao L."/>
            <person name="Fang B.-Z."/>
            <person name="Li W.-J."/>
        </authorList>
    </citation>
    <scope>NUCLEOTIDE SEQUENCE [LARGE SCALE GENOMIC DNA]</scope>
    <source>
        <strain evidence="6 7">EGI FJ00035</strain>
    </source>
</reference>
<keyword evidence="7" id="KW-1185">Reference proteome</keyword>
<comment type="similarity">
    <text evidence="1">Belongs to the LysR transcriptional regulatory family.</text>
</comment>
<dbReference type="PROSITE" id="PS50931">
    <property type="entry name" value="HTH_LYSR"/>
    <property type="match status" value="1"/>
</dbReference>
<dbReference type="Gene3D" id="3.40.190.290">
    <property type="match status" value="1"/>
</dbReference>
<dbReference type="Gene3D" id="1.10.10.10">
    <property type="entry name" value="Winged helix-like DNA-binding domain superfamily/Winged helix DNA-binding domain"/>
    <property type="match status" value="1"/>
</dbReference>
<proteinExistence type="inferred from homology"/>
<accession>A0ABT2LGV8</accession>
<keyword evidence="2" id="KW-0805">Transcription regulation</keyword>
<evidence type="ECO:0000256" key="2">
    <source>
        <dbReference type="ARBA" id="ARBA00023015"/>
    </source>
</evidence>
<dbReference type="Pfam" id="PF00126">
    <property type="entry name" value="HTH_1"/>
    <property type="match status" value="1"/>
</dbReference>
<dbReference type="InterPro" id="IPR005119">
    <property type="entry name" value="LysR_subst-bd"/>
</dbReference>
<gene>
    <name evidence="6" type="ORF">N5A92_01730</name>
</gene>
<sequence length="300" mass="33254">MQKYNLNRMEYFVAIAEEGTITAAARRMRISKAVVSKQLLQLEEDLGTALVVRNPRHLSLTDAGQQFYEAAKTTVERAKEAFDSVKLGTSEPSGDLRITAPLDFGVAYVAQALVSFNRAYPQVTPHLDLTDTKLDPVRSRYDIGLRVGWLDDSSNIARKLGEFRQIPVAAPALLDSFGRPKHPKDLCDMPFIEHQALATPTRWTFEHAVKAPVNVEFEPRLGACVTLAITAMAKSGGGFCIVPDFAVEPQLETGELERVLEDWTLPTGGIYAVFPPLRFRPAATRKFTDLLIARLAKDRA</sequence>
<evidence type="ECO:0000256" key="3">
    <source>
        <dbReference type="ARBA" id="ARBA00023125"/>
    </source>
</evidence>
<keyword evidence="4" id="KW-0804">Transcription</keyword>